<dbReference type="Proteomes" id="UP000034175">
    <property type="component" value="Unassembled WGS sequence"/>
</dbReference>
<dbReference type="Gene3D" id="3.40.190.10">
    <property type="entry name" value="Periplasmic binding protein-like II"/>
    <property type="match status" value="1"/>
</dbReference>
<evidence type="ECO:0000313" key="2">
    <source>
        <dbReference type="Proteomes" id="UP000034175"/>
    </source>
</evidence>
<accession>A0A0G1P253</accession>
<dbReference type="Pfam" id="PF13416">
    <property type="entry name" value="SBP_bac_8"/>
    <property type="match status" value="1"/>
</dbReference>
<comment type="caution">
    <text evidence="1">The sequence shown here is derived from an EMBL/GenBank/DDBJ whole genome shotgun (WGS) entry which is preliminary data.</text>
</comment>
<dbReference type="InterPro" id="IPR050490">
    <property type="entry name" value="Bact_solute-bd_prot1"/>
</dbReference>
<gene>
    <name evidence="1" type="ORF">UX39_C0006G0018</name>
</gene>
<sequence length="442" mass="49679">MVAGFGCRGLSTEEQAAVKPTTLQYWTVHDNVAELRTLAEEYKRIRSYVTVNIRQVRYEEFDELFLNALADDVAPDIISIQARLLPQYVRRLAYMPPSVDVATIWVEGKYRPETIVTMEKKSMPTVNSIKKDFIATVADDVIINKKIYGLPTAVDTMAIYYNKDLLDNAGIPEPPTTWAEFLDAVKKTTKFDSEGRIVQSGTALGSGANVQYVSDILALLFAQNGIPMTVGNTVTFAQNVEKGGADSPSMQAIKFYTDFARPTSEAYTWNGDLDNSFDAFVRGKVVFYFGFSFDYDRIKAQAPQLNMDVIPLPQLNEGSPVNVANYWIQSVVAKSEHQNEAWDFIRFLTTPENIKKYTDATKQPTPLRAHIEAQKEDERLLPFVGTVLNAANWYRGNDIEVANQTLAEMADRLLEPYGETQNPFERDRAIIKNAAAVLQQTM</sequence>
<protein>
    <recommendedName>
        <fullName evidence="3">Extracellular solute-binding protein family 1</fullName>
    </recommendedName>
</protein>
<dbReference type="PANTHER" id="PTHR43649">
    <property type="entry name" value="ARABINOSE-BINDING PROTEIN-RELATED"/>
    <property type="match status" value="1"/>
</dbReference>
<name>A0A0G1P253_9BACT</name>
<dbReference type="EMBL" id="LCMA01000006">
    <property type="protein sequence ID" value="KKU26806.1"/>
    <property type="molecule type" value="Genomic_DNA"/>
</dbReference>
<evidence type="ECO:0000313" key="1">
    <source>
        <dbReference type="EMBL" id="KKU26806.1"/>
    </source>
</evidence>
<proteinExistence type="predicted"/>
<reference evidence="1 2" key="1">
    <citation type="journal article" date="2015" name="Nature">
        <title>rRNA introns, odd ribosomes, and small enigmatic genomes across a large radiation of phyla.</title>
        <authorList>
            <person name="Brown C.T."/>
            <person name="Hug L.A."/>
            <person name="Thomas B.C."/>
            <person name="Sharon I."/>
            <person name="Castelle C.J."/>
            <person name="Singh A."/>
            <person name="Wilkins M.J."/>
            <person name="Williams K.H."/>
            <person name="Banfield J.F."/>
        </authorList>
    </citation>
    <scope>NUCLEOTIDE SEQUENCE [LARGE SCALE GENOMIC DNA]</scope>
</reference>
<dbReference type="PANTHER" id="PTHR43649:SF12">
    <property type="entry name" value="DIACETYLCHITOBIOSE BINDING PROTEIN DASA"/>
    <property type="match status" value="1"/>
</dbReference>
<dbReference type="SUPFAM" id="SSF53850">
    <property type="entry name" value="Periplasmic binding protein-like II"/>
    <property type="match status" value="1"/>
</dbReference>
<organism evidence="1 2">
    <name type="scientific">Candidatus Magasanikbacteria bacterium GW2011_GWA2_46_17</name>
    <dbReference type="NCBI Taxonomy" id="1619042"/>
    <lineage>
        <taxon>Bacteria</taxon>
        <taxon>Candidatus Magasanikiibacteriota</taxon>
    </lineage>
</organism>
<dbReference type="InterPro" id="IPR006059">
    <property type="entry name" value="SBP"/>
</dbReference>
<dbReference type="AlphaFoldDB" id="A0A0G1P253"/>
<evidence type="ECO:0008006" key="3">
    <source>
        <dbReference type="Google" id="ProtNLM"/>
    </source>
</evidence>